<protein>
    <submittedName>
        <fullName evidence="1">Sporulation histidine kinase inhibitor Sda</fullName>
    </submittedName>
</protein>
<dbReference type="InterPro" id="IPR036916">
    <property type="entry name" value="Sda_sf"/>
</dbReference>
<dbReference type="EMBL" id="JBHSMC010000025">
    <property type="protein sequence ID" value="MFC5466289.1"/>
    <property type="molecule type" value="Genomic_DNA"/>
</dbReference>
<proteinExistence type="predicted"/>
<dbReference type="Proteomes" id="UP001596147">
    <property type="component" value="Unassembled WGS sequence"/>
</dbReference>
<organism evidence="1 2">
    <name type="scientific">Lederbergia graminis</name>
    <dbReference type="NCBI Taxonomy" id="735518"/>
    <lineage>
        <taxon>Bacteria</taxon>
        <taxon>Bacillati</taxon>
        <taxon>Bacillota</taxon>
        <taxon>Bacilli</taxon>
        <taxon>Bacillales</taxon>
        <taxon>Bacillaceae</taxon>
        <taxon>Lederbergia</taxon>
    </lineage>
</organism>
<dbReference type="Gene3D" id="1.10.287.1100">
    <property type="entry name" value="Sporulation inhibitor A"/>
    <property type="match status" value="1"/>
</dbReference>
<gene>
    <name evidence="1" type="primary">sda</name>
    <name evidence="1" type="ORF">ACFPM4_16340</name>
</gene>
<comment type="caution">
    <text evidence="1">The sequence shown here is derived from an EMBL/GenBank/DDBJ whole genome shotgun (WGS) entry which is preliminary data.</text>
</comment>
<sequence>MFDTMSDALLLSCFRKAKTLRLDQDFIELLQKEMMNRGLTRKSSK</sequence>
<reference evidence="2" key="1">
    <citation type="journal article" date="2019" name="Int. J. Syst. Evol. Microbiol.">
        <title>The Global Catalogue of Microorganisms (GCM) 10K type strain sequencing project: providing services to taxonomists for standard genome sequencing and annotation.</title>
        <authorList>
            <consortium name="The Broad Institute Genomics Platform"/>
            <consortium name="The Broad Institute Genome Sequencing Center for Infectious Disease"/>
            <person name="Wu L."/>
            <person name="Ma J."/>
        </authorList>
    </citation>
    <scope>NUCLEOTIDE SEQUENCE [LARGE SCALE GENOMIC DNA]</scope>
    <source>
        <strain evidence="2">CGMCC 1.12237</strain>
    </source>
</reference>
<dbReference type="RefSeq" id="WP_382354114.1">
    <property type="nucleotide sequence ID" value="NZ_JBHSMC010000025.1"/>
</dbReference>
<dbReference type="SUPFAM" id="SSF100985">
    <property type="entry name" value="Sporulation inhibitor Sda"/>
    <property type="match status" value="1"/>
</dbReference>
<accession>A0ABW0LK58</accession>
<name>A0ABW0LK58_9BACI</name>
<evidence type="ECO:0000313" key="1">
    <source>
        <dbReference type="EMBL" id="MFC5466289.1"/>
    </source>
</evidence>
<evidence type="ECO:0000313" key="2">
    <source>
        <dbReference type="Proteomes" id="UP001596147"/>
    </source>
</evidence>
<dbReference type="GO" id="GO:0004860">
    <property type="term" value="F:protein kinase inhibitor activity"/>
    <property type="evidence" value="ECO:0007669"/>
    <property type="project" value="UniProtKB-KW"/>
</dbReference>
<keyword evidence="1" id="KW-0649">Protein kinase inhibitor</keyword>
<keyword evidence="2" id="KW-1185">Reference proteome</keyword>
<dbReference type="InterPro" id="IPR015064">
    <property type="entry name" value="Sda"/>
</dbReference>
<dbReference type="Pfam" id="PF08970">
    <property type="entry name" value="Sda"/>
    <property type="match status" value="1"/>
</dbReference>